<dbReference type="InterPro" id="IPR053151">
    <property type="entry name" value="RNase_H-like"/>
</dbReference>
<gene>
    <name evidence="2" type="ORF">F3Y22_tig00116951pilonHSYRG00655</name>
</gene>
<organism evidence="2 3">
    <name type="scientific">Hibiscus syriacus</name>
    <name type="common">Rose of Sharon</name>
    <dbReference type="NCBI Taxonomy" id="106335"/>
    <lineage>
        <taxon>Eukaryota</taxon>
        <taxon>Viridiplantae</taxon>
        <taxon>Streptophyta</taxon>
        <taxon>Embryophyta</taxon>
        <taxon>Tracheophyta</taxon>
        <taxon>Spermatophyta</taxon>
        <taxon>Magnoliopsida</taxon>
        <taxon>eudicotyledons</taxon>
        <taxon>Gunneridae</taxon>
        <taxon>Pentapetalae</taxon>
        <taxon>rosids</taxon>
        <taxon>malvids</taxon>
        <taxon>Malvales</taxon>
        <taxon>Malvaceae</taxon>
        <taxon>Malvoideae</taxon>
        <taxon>Hibiscus</taxon>
    </lineage>
</organism>
<dbReference type="PANTHER" id="PTHR47723">
    <property type="entry name" value="OS05G0353850 PROTEIN"/>
    <property type="match status" value="1"/>
</dbReference>
<reference evidence="2" key="1">
    <citation type="submission" date="2019-09" db="EMBL/GenBank/DDBJ databases">
        <title>Draft genome information of white flower Hibiscus syriacus.</title>
        <authorList>
            <person name="Kim Y.-M."/>
        </authorList>
    </citation>
    <scope>NUCLEOTIDE SEQUENCE [LARGE SCALE GENOMIC DNA]</scope>
    <source>
        <strain evidence="2">YM2019G1</strain>
    </source>
</reference>
<proteinExistence type="predicted"/>
<dbReference type="InterPro" id="IPR044730">
    <property type="entry name" value="RNase_H-like_dom_plant"/>
</dbReference>
<evidence type="ECO:0000313" key="2">
    <source>
        <dbReference type="EMBL" id="KAE8660685.1"/>
    </source>
</evidence>
<dbReference type="EMBL" id="VEPZ02001731">
    <property type="protein sequence ID" value="KAE8660685.1"/>
    <property type="molecule type" value="Genomic_DNA"/>
</dbReference>
<evidence type="ECO:0000313" key="3">
    <source>
        <dbReference type="Proteomes" id="UP000436088"/>
    </source>
</evidence>
<dbReference type="GO" id="GO:0003676">
    <property type="term" value="F:nucleic acid binding"/>
    <property type="evidence" value="ECO:0007669"/>
    <property type="project" value="InterPro"/>
</dbReference>
<accession>A0A6A2X0I5</accession>
<feature type="domain" description="RNase H type-1" evidence="1">
    <location>
        <begin position="130"/>
        <end position="248"/>
    </location>
</feature>
<evidence type="ECO:0000259" key="1">
    <source>
        <dbReference type="Pfam" id="PF13456"/>
    </source>
</evidence>
<dbReference type="Gene3D" id="3.30.420.10">
    <property type="entry name" value="Ribonuclease H-like superfamily/Ribonuclease H"/>
    <property type="match status" value="1"/>
</dbReference>
<dbReference type="SUPFAM" id="SSF53098">
    <property type="entry name" value="Ribonuclease H-like"/>
    <property type="match status" value="1"/>
</dbReference>
<sequence length="283" mass="32565">MVARPVFGSIQLHFPQASVRDLITSDGYWHVQHLRQLLPTDLVQRVLGTPPPLDDLGKDLSVWRWDQSGLCFVKSAFMWNDIMDYHWRHHFGILIWKLWKHRNNVVFNGQIDASFDLLLSPPPPGVLKLNTDGAMQPSSMKTASGGVFRDENGKWIVGYSRRIGKYTALQDELWAVGDDLELAWQHSFRYIVIITDNIQVVCNLNSPPQSFEPMLLRRIRALLNRSWSVRISHTPKEANRLANYLARMGYCRSMELSTLTQPPQEAHHVFNSDMPNILDLSTH</sequence>
<dbReference type="AlphaFoldDB" id="A0A6A2X0I5"/>
<dbReference type="Pfam" id="PF13456">
    <property type="entry name" value="RVT_3"/>
    <property type="match status" value="1"/>
</dbReference>
<dbReference type="InterPro" id="IPR012337">
    <property type="entry name" value="RNaseH-like_sf"/>
</dbReference>
<comment type="caution">
    <text evidence="2">The sequence shown here is derived from an EMBL/GenBank/DDBJ whole genome shotgun (WGS) entry which is preliminary data.</text>
</comment>
<dbReference type="CDD" id="cd06222">
    <property type="entry name" value="RNase_H_like"/>
    <property type="match status" value="1"/>
</dbReference>
<name>A0A6A2X0I5_HIBSY</name>
<dbReference type="Proteomes" id="UP000436088">
    <property type="component" value="Unassembled WGS sequence"/>
</dbReference>
<protein>
    <recommendedName>
        <fullName evidence="1">RNase H type-1 domain-containing protein</fullName>
    </recommendedName>
</protein>
<keyword evidence="3" id="KW-1185">Reference proteome</keyword>
<dbReference type="PANTHER" id="PTHR47723:SF13">
    <property type="entry name" value="PUTATIVE-RELATED"/>
    <property type="match status" value="1"/>
</dbReference>
<dbReference type="InterPro" id="IPR036397">
    <property type="entry name" value="RNaseH_sf"/>
</dbReference>
<dbReference type="GO" id="GO:0004523">
    <property type="term" value="F:RNA-DNA hybrid ribonuclease activity"/>
    <property type="evidence" value="ECO:0007669"/>
    <property type="project" value="InterPro"/>
</dbReference>
<dbReference type="InterPro" id="IPR002156">
    <property type="entry name" value="RNaseH_domain"/>
</dbReference>